<evidence type="ECO:0000313" key="1">
    <source>
        <dbReference type="EMBL" id="TDP81397.1"/>
    </source>
</evidence>
<dbReference type="AlphaFoldDB" id="A0A4R6R770"/>
<organism evidence="1 2">
    <name type="scientific">Aquabacterium commune</name>
    <dbReference type="NCBI Taxonomy" id="70586"/>
    <lineage>
        <taxon>Bacteria</taxon>
        <taxon>Pseudomonadati</taxon>
        <taxon>Pseudomonadota</taxon>
        <taxon>Betaproteobacteria</taxon>
        <taxon>Burkholderiales</taxon>
        <taxon>Aquabacterium</taxon>
    </lineage>
</organism>
<dbReference type="EMBL" id="SNXW01000008">
    <property type="protein sequence ID" value="TDP81397.1"/>
    <property type="molecule type" value="Genomic_DNA"/>
</dbReference>
<comment type="caution">
    <text evidence="1">The sequence shown here is derived from an EMBL/GenBank/DDBJ whole genome shotgun (WGS) entry which is preliminary data.</text>
</comment>
<name>A0A4R6R770_9BURK</name>
<evidence type="ECO:0000313" key="2">
    <source>
        <dbReference type="Proteomes" id="UP000294593"/>
    </source>
</evidence>
<gene>
    <name evidence="1" type="ORF">EV672_108182</name>
</gene>
<dbReference type="OrthoDB" id="9129493at2"/>
<protein>
    <submittedName>
        <fullName evidence="1">Uncharacterized protein</fullName>
    </submittedName>
</protein>
<dbReference type="Proteomes" id="UP000294593">
    <property type="component" value="Unassembled WGS sequence"/>
</dbReference>
<keyword evidence="2" id="KW-1185">Reference proteome</keyword>
<sequence>MNPWHDHAHVDIEEAGRALGHDFHTLTQIPKQADWPAAVCAGFDAAAHGHSRAHRPGPAHRRPHADRFTRKWLQLRLNAWRRQRAVANDVTPQLLRELDVTRCPVTREVLTHGTLQDTDASVDRLNNDAAYAASNLAVMSVRANRAKGALSFAQVMARAHAAEPSEGLTPTEWLRLAALMLGPCHATCPHDAPALPLCAPLPVHAVRLALQQVQRLFTEHCLRQAGKNRLLRDFSGACRSDAARLRLAALGHAVHEGLKHTEGHGLDDTRWDVWLQPAVMAALLRWREALSEAEWARVAALSGRLSQARRETPERLRLWQMPTRGFVPLHTGWA</sequence>
<dbReference type="RefSeq" id="WP_133610400.1">
    <property type="nucleotide sequence ID" value="NZ_SNXW01000008.1"/>
</dbReference>
<proteinExistence type="predicted"/>
<accession>A0A4R6R770</accession>
<reference evidence="1 2" key="1">
    <citation type="submission" date="2019-03" db="EMBL/GenBank/DDBJ databases">
        <title>Genomic Encyclopedia of Type Strains, Phase IV (KMG-IV): sequencing the most valuable type-strain genomes for metagenomic binning, comparative biology and taxonomic classification.</title>
        <authorList>
            <person name="Goeker M."/>
        </authorList>
    </citation>
    <scope>NUCLEOTIDE SEQUENCE [LARGE SCALE GENOMIC DNA]</scope>
    <source>
        <strain evidence="1 2">DSM 11901</strain>
    </source>
</reference>